<feature type="signal peptide" evidence="1">
    <location>
        <begin position="1"/>
        <end position="27"/>
    </location>
</feature>
<feature type="chain" id="PRO_5046344353" evidence="1">
    <location>
        <begin position="28"/>
        <end position="482"/>
    </location>
</feature>
<dbReference type="SUPFAM" id="SSF75011">
    <property type="entry name" value="3-carboxy-cis,cis-mucoante lactonizing enzyme"/>
    <property type="match status" value="1"/>
</dbReference>
<keyword evidence="3" id="KW-1185">Reference proteome</keyword>
<dbReference type="Pfam" id="PF17164">
    <property type="entry name" value="DUF5122"/>
    <property type="match status" value="5"/>
</dbReference>
<dbReference type="InterPro" id="IPR013431">
    <property type="entry name" value="Delta_60_rpt"/>
</dbReference>
<organism evidence="2 3">
    <name type="scientific">Hymenobacter duratus</name>
    <dbReference type="NCBI Taxonomy" id="2771356"/>
    <lineage>
        <taxon>Bacteria</taxon>
        <taxon>Pseudomonadati</taxon>
        <taxon>Bacteroidota</taxon>
        <taxon>Cytophagia</taxon>
        <taxon>Cytophagales</taxon>
        <taxon>Hymenobacteraceae</taxon>
        <taxon>Hymenobacter</taxon>
    </lineage>
</organism>
<comment type="caution">
    <text evidence="2">The sequence shown here is derived from an EMBL/GenBank/DDBJ whole genome shotgun (WGS) entry which is preliminary data.</text>
</comment>
<dbReference type="NCBIfam" id="TIGR02608">
    <property type="entry name" value="delta_60_rpt"/>
    <property type="match status" value="5"/>
</dbReference>
<dbReference type="Gene3D" id="2.80.10.50">
    <property type="match status" value="3"/>
</dbReference>
<evidence type="ECO:0000256" key="1">
    <source>
        <dbReference type="SAM" id="SignalP"/>
    </source>
</evidence>
<gene>
    <name evidence="2" type="ORF">IC231_08980</name>
</gene>
<dbReference type="EMBL" id="JACWZZ010000002">
    <property type="protein sequence ID" value="MBD2715168.1"/>
    <property type="molecule type" value="Genomic_DNA"/>
</dbReference>
<evidence type="ECO:0000313" key="2">
    <source>
        <dbReference type="EMBL" id="MBD2715168.1"/>
    </source>
</evidence>
<name>A0ABR8JHI4_9BACT</name>
<evidence type="ECO:0000313" key="3">
    <source>
        <dbReference type="Proteomes" id="UP000642468"/>
    </source>
</evidence>
<keyword evidence="1" id="KW-0732">Signal</keyword>
<reference evidence="2 3" key="1">
    <citation type="submission" date="2020-09" db="EMBL/GenBank/DDBJ databases">
        <authorList>
            <person name="Kim M.K."/>
        </authorList>
    </citation>
    <scope>NUCLEOTIDE SEQUENCE [LARGE SCALE GENOMIC DNA]</scope>
    <source>
        <strain evidence="2 3">BT646</strain>
    </source>
</reference>
<dbReference type="InterPro" id="IPR026444">
    <property type="entry name" value="Secre_tail"/>
</dbReference>
<dbReference type="RefSeq" id="WP_190784197.1">
    <property type="nucleotide sequence ID" value="NZ_JACWZZ010000002.1"/>
</dbReference>
<protein>
    <submittedName>
        <fullName evidence="2">T9SS type A sorting domain-containing protein</fullName>
    </submittedName>
</protein>
<dbReference type="Proteomes" id="UP000642468">
    <property type="component" value="Unassembled WGS sequence"/>
</dbReference>
<proteinExistence type="predicted"/>
<accession>A0ABR8JHI4</accession>
<dbReference type="NCBIfam" id="TIGR04183">
    <property type="entry name" value="Por_Secre_tail"/>
    <property type="match status" value="1"/>
</dbReference>
<sequence length="482" mass="50474">MAKNCISLVRNMGVMVAVTLLSLSAWAQQSIIDPTFPPIQATKLNSITGAVEASTINDIVRQPDGKYIIGGDFTAINGVAASRLARLEANGTLDAAFTAACATNGPVNSLALQPDGRLLVGGSFTTLAGSGRIYLGRLLPSGTLDSTFTPASSAIATSYGIAQVLIQPDAQLLVVGRVNMRGAGFSEQQIVRLNGTNGQYDPSFQYALPTPDTSPHTILIQPDGKILVAANGPSYRRAFMLIRLQPDGTIDTAFSPLESSVTADLNGLALDAAGRIYAGGMFQGSPGNSLLRRYLPDGTIDSSFGYFRSFTVPPYVGAVKALSVQPNGRVLLAHATVERVQSNGSADAGFITGIAGNVRRFLVQPDGAIMIAGAALSGVVTGSATSLVRVLDANVLGIMSSVADARTVAWPVPARETLNLRLDAGSRPQRVQLLDVLGQPVLTLEQPTDMLTLPVAGLAAGTYYVQVEYANAGRVLRRVVLY</sequence>